<comment type="caution">
    <text evidence="2">The sequence shown here is derived from an EMBL/GenBank/DDBJ whole genome shotgun (WGS) entry which is preliminary data.</text>
</comment>
<keyword evidence="1" id="KW-0812">Transmembrane</keyword>
<accession>R7PVE3</accession>
<dbReference type="EMBL" id="CBKP010000019">
    <property type="protein sequence ID" value="CDF28701.1"/>
    <property type="molecule type" value="Genomic_DNA"/>
</dbReference>
<evidence type="ECO:0000313" key="2">
    <source>
        <dbReference type="EMBL" id="CDF28701.1"/>
    </source>
</evidence>
<gene>
    <name evidence="2" type="ORF">BN522_00584</name>
</gene>
<name>R7PVE3_METSM</name>
<organism evidence="2">
    <name type="scientific">Methanobrevibacter smithii CAG:186</name>
    <dbReference type="NCBI Taxonomy" id="1263088"/>
    <lineage>
        <taxon>Archaea</taxon>
        <taxon>Methanobacteriati</taxon>
        <taxon>Methanobacteriota</taxon>
        <taxon>Methanomada group</taxon>
        <taxon>Methanobacteria</taxon>
        <taxon>Methanobacteriales</taxon>
        <taxon>Methanobacteriaceae</taxon>
        <taxon>Methanobrevibacter</taxon>
    </lineage>
</organism>
<dbReference type="AlphaFoldDB" id="R7PVE3"/>
<keyword evidence="1" id="KW-0472">Membrane</keyword>
<protein>
    <submittedName>
        <fullName evidence="2">Transposase</fullName>
    </submittedName>
</protein>
<feature type="transmembrane region" description="Helical" evidence="1">
    <location>
        <begin position="45"/>
        <end position="65"/>
    </location>
</feature>
<evidence type="ECO:0000256" key="1">
    <source>
        <dbReference type="SAM" id="Phobius"/>
    </source>
</evidence>
<keyword evidence="1" id="KW-1133">Transmembrane helix</keyword>
<sequence>MKHRLNLDIKNPNYTLLKEIFKITDSRKTFEILVSFDFKNLNKQIFVFKIIFISMFLDLDIPFILNELKSKKELHKYFNISEVLSANQVYKIFSLQNPENLIKSLNCILNSINKVKRREKKTFIVDTTPVDLDFNFNRNKKTKEHLKS</sequence>
<dbReference type="Proteomes" id="UP000018189">
    <property type="component" value="Unassembled WGS sequence"/>
</dbReference>
<proteinExistence type="predicted"/>
<reference evidence="2" key="1">
    <citation type="submission" date="2012-11" db="EMBL/GenBank/DDBJ databases">
        <title>Dependencies among metagenomic species, viruses, plasmids and units of genetic variation.</title>
        <authorList>
            <person name="Nielsen H.B."/>
            <person name="Almeida M."/>
            <person name="Juncker A.S."/>
            <person name="Rasmussen S."/>
            <person name="Li J."/>
            <person name="Sunagawa S."/>
            <person name="Plichta D."/>
            <person name="Gautier L."/>
            <person name="Le Chatelier E."/>
            <person name="Peletier E."/>
            <person name="Bonde I."/>
            <person name="Nielsen T."/>
            <person name="Manichanh C."/>
            <person name="Arumugam M."/>
            <person name="Batto J."/>
            <person name="Santos M.B.Q.D."/>
            <person name="Blom N."/>
            <person name="Borruel N."/>
            <person name="Burgdorf K.S."/>
            <person name="Boumezbeur F."/>
            <person name="Casellas F."/>
            <person name="Dore J."/>
            <person name="Guarner F."/>
            <person name="Hansen T."/>
            <person name="Hildebrand F."/>
            <person name="Kaas R.S."/>
            <person name="Kennedy S."/>
            <person name="Kristiansen K."/>
            <person name="Kultima J.R."/>
            <person name="Leonard P."/>
            <person name="Levenez F."/>
            <person name="Lund O."/>
            <person name="Moumen B."/>
            <person name="Le Paslier D."/>
            <person name="Pons N."/>
            <person name="Pedersen O."/>
            <person name="Prifti E."/>
            <person name="Qin J."/>
            <person name="Raes J."/>
            <person name="Tap J."/>
            <person name="Tims S."/>
            <person name="Ussery D.W."/>
            <person name="Yamada T."/>
            <person name="MetaHit consortium"/>
            <person name="Renault P."/>
            <person name="Sicheritz-Ponten T."/>
            <person name="Bork P."/>
            <person name="Wang J."/>
            <person name="Brunak S."/>
            <person name="Ehrlich S.D."/>
        </authorList>
    </citation>
    <scope>NUCLEOTIDE SEQUENCE [LARGE SCALE GENOMIC DNA]</scope>
</reference>